<comment type="caution">
    <text evidence="2">The sequence shown here is derived from an EMBL/GenBank/DDBJ whole genome shotgun (WGS) entry which is preliminary data.</text>
</comment>
<reference evidence="2 3" key="1">
    <citation type="submission" date="2018-08" db="EMBL/GenBank/DDBJ databases">
        <title>Streptomyces globisporus 1912-4Crt, whole genome shotgun sequence.</title>
        <authorList>
            <person name="Matselyukh B."/>
        </authorList>
    </citation>
    <scope>NUCLEOTIDE SEQUENCE [LARGE SCALE GENOMIC DNA]</scope>
    <source>
        <strain evidence="2 3">1912-4Crt</strain>
    </source>
</reference>
<evidence type="ECO:0000313" key="2">
    <source>
        <dbReference type="EMBL" id="ROV64347.1"/>
    </source>
</evidence>
<accession>A0A423UPS8</accession>
<dbReference type="InterPro" id="IPR007804">
    <property type="entry name" value="GvpG"/>
</dbReference>
<dbReference type="RefSeq" id="WP_118906549.1">
    <property type="nucleotide sequence ID" value="NZ_QWFA01000352.1"/>
</dbReference>
<organism evidence="2 3">
    <name type="scientific">Streptomyces globisporus</name>
    <dbReference type="NCBI Taxonomy" id="1908"/>
    <lineage>
        <taxon>Bacteria</taxon>
        <taxon>Bacillati</taxon>
        <taxon>Actinomycetota</taxon>
        <taxon>Actinomycetes</taxon>
        <taxon>Kitasatosporales</taxon>
        <taxon>Streptomycetaceae</taxon>
        <taxon>Streptomyces</taxon>
    </lineage>
</organism>
<proteinExistence type="predicted"/>
<keyword evidence="1" id="KW-0175">Coiled coil</keyword>
<name>A0A423UPS8_STRGL</name>
<dbReference type="Pfam" id="PF05120">
    <property type="entry name" value="GvpG"/>
    <property type="match status" value="1"/>
</dbReference>
<evidence type="ECO:0000313" key="3">
    <source>
        <dbReference type="Proteomes" id="UP000285596"/>
    </source>
</evidence>
<gene>
    <name evidence="2" type="ORF">D3105_33365</name>
</gene>
<feature type="coiled-coil region" evidence="1">
    <location>
        <begin position="43"/>
        <end position="77"/>
    </location>
</feature>
<sequence length="84" mass="9610">MGLISGLLLLPLAPARGVVWIAEKLQETAERELYDPGVIRAQLAELNRDLDDELIDLEEFEAEEEKLLDRLHAAQKRCDVDNRR</sequence>
<dbReference type="EMBL" id="QWFA01000352">
    <property type="protein sequence ID" value="ROV64347.1"/>
    <property type="molecule type" value="Genomic_DNA"/>
</dbReference>
<dbReference type="AlphaFoldDB" id="A0A423UPS8"/>
<evidence type="ECO:0000256" key="1">
    <source>
        <dbReference type="SAM" id="Coils"/>
    </source>
</evidence>
<protein>
    <submittedName>
        <fullName evidence="2">Gas vesicle protein</fullName>
    </submittedName>
</protein>
<dbReference type="Proteomes" id="UP000285596">
    <property type="component" value="Unassembled WGS sequence"/>
</dbReference>